<evidence type="ECO:0000256" key="4">
    <source>
        <dbReference type="ARBA" id="ARBA00021546"/>
    </source>
</evidence>
<feature type="transmembrane region" description="Helical" evidence="14">
    <location>
        <begin position="166"/>
        <end position="185"/>
    </location>
</feature>
<sequence>MNDFAARIFERGKKNVKFVLPVLILLFLFWQTHQFLQEIKPGIALHIMGRLKFRDHLLLLAVSLCAVAVMTAYDFLLLRWNQMKLPLLTLWKISWIANTFNNAMGFAGFTGAGLRLMMYRKRGLQTAGLLKSVLYLTLSMMTGLSFLGILLLAGVWSDHGMLKNHLWMTIVAIAFSVYIVVFLLLPRMPKLKNAIGLESETDSRWTVAVGTVFTSIIEWLAASFTFWVVVHTLHIHLDFRETTGIFVIAAMAGIASFVPGGLGSFDVIALLGMQYFDVMPGRAFAAILLFRVFYYFIPWTIGLVLATSEWMPNREVRDTATQQILKPAVKRWHAFWHWPDQAVILRDIGNWALSALVFISGLLLLLSAATPGEWHRMQLLEQYVTPVTMRFSHQVTVLVGLLMLIVSEGIWLQVKRAYYATLVLLIAGSIFSLLKGFDYEETLFFGIVFLLLWISKSRFHRQQAVYPLRKMMLWTAVMLLVTVLYLSVSNLTNNGPKWWFPAKLQDRYLLRDQELVREALFALLASWMGLTARWLLRPQLPSSPLPESRQFAKLQHFLQTNSGNYLTHLHFLGDKSFFWTTDEKAMLAYGQIGKSLIALGDPIGDPASIRLAVRQFREFADQHAAVAAFYQVKAEFLPMYHEFGFRFFKLGEEAVVMLDQFHMSGRRKADLRAVSNRYERKGYVFEIVLPPFTPLLMMEMKEVSDEWLKERNEKSFSLGAFQEIYLELAPVALLRDREGRLTAFASLMPTYEGKKSISIDLMRYRMGLPNGIMDMMFVHLLQWAKSEGYERFNLGMAPLSSVGESVYSHRGERMARWIFLKGDHFYRFQGIRQFKEKFDPVWEQRYLAYPKNASFSKLAFQVTRLIARRISSLKR</sequence>
<feature type="transmembrane region" description="Helical" evidence="14">
    <location>
        <begin position="351"/>
        <end position="371"/>
    </location>
</feature>
<evidence type="ECO:0000256" key="1">
    <source>
        <dbReference type="ARBA" id="ARBA00004651"/>
    </source>
</evidence>
<dbReference type="EMBL" id="JASKHM010000006">
    <property type="protein sequence ID" value="MEQ4483154.1"/>
    <property type="molecule type" value="Genomic_DNA"/>
</dbReference>
<dbReference type="PANTHER" id="PTHR34697">
    <property type="entry name" value="PHOSPHATIDYLGLYCEROL LYSYLTRANSFERASE"/>
    <property type="match status" value="1"/>
</dbReference>
<feature type="transmembrane region" description="Helical" evidence="14">
    <location>
        <begin position="418"/>
        <end position="437"/>
    </location>
</feature>
<feature type="transmembrane region" description="Helical" evidence="14">
    <location>
        <begin position="471"/>
        <end position="488"/>
    </location>
</feature>
<evidence type="ECO:0000256" key="9">
    <source>
        <dbReference type="ARBA" id="ARBA00023098"/>
    </source>
</evidence>
<keyword evidence="10 14" id="KW-0472">Membrane</keyword>
<feature type="transmembrane region" description="Helical" evidence="14">
    <location>
        <begin position="283"/>
        <end position="307"/>
    </location>
</feature>
<keyword evidence="7 14" id="KW-0812">Transmembrane</keyword>
<comment type="function">
    <text evidence="14">Catalyzes the transfer of a lysyl group from L-lysyl-tRNA(Lys) to membrane-bound phosphatidylglycerol (PG), which produces lysylphosphatidylglycerol (LPG), a major component of the bacterial membrane with a positive net charge. LPG synthesis contributes to bacterial virulence as it is involved in the resistance mechanism against cationic antimicrobial peptides (CAMP) produces by the host's immune system (defensins, cathelicidins) and by the competing microorganisms.</text>
</comment>
<feature type="transmembrane region" description="Helical" evidence="14">
    <location>
        <begin position="205"/>
        <end position="230"/>
    </location>
</feature>
<evidence type="ECO:0000259" key="15">
    <source>
        <dbReference type="Pfam" id="PF09924"/>
    </source>
</evidence>
<keyword evidence="8 14" id="KW-1133">Transmembrane helix</keyword>
<evidence type="ECO:0000256" key="13">
    <source>
        <dbReference type="ARBA" id="ARBA00047540"/>
    </source>
</evidence>
<dbReference type="Pfam" id="PF09924">
    <property type="entry name" value="LPG_synthase_C"/>
    <property type="match status" value="1"/>
</dbReference>
<reference evidence="16 17" key="1">
    <citation type="journal article" date="2023" name="Genome Announc.">
        <title>Pan-Genome Analyses of the Genus Cohnella and Proposal of the Novel Species Cohnella silvisoli sp. nov., Isolated from Forest Soil.</title>
        <authorList>
            <person name="Wang C."/>
            <person name="Mao L."/>
            <person name="Bao G."/>
            <person name="Zhu H."/>
        </authorList>
    </citation>
    <scope>NUCLEOTIDE SEQUENCE [LARGE SCALE GENOMIC DNA]</scope>
    <source>
        <strain evidence="16 17">NL03-T5-1</strain>
    </source>
</reference>
<protein>
    <recommendedName>
        <fullName evidence="4 14">Phosphatidylglycerol lysyltransferase</fullName>
        <ecNumber evidence="3 14">2.3.2.3</ecNumber>
    </recommendedName>
    <alternativeName>
        <fullName evidence="12 14">Lysylphosphatidylglycerol synthase</fullName>
    </alternativeName>
</protein>
<dbReference type="Pfam" id="PF03706">
    <property type="entry name" value="LPG_synthase_TM"/>
    <property type="match status" value="1"/>
</dbReference>
<feature type="transmembrane region" description="Helical" evidence="14">
    <location>
        <begin position="443"/>
        <end position="459"/>
    </location>
</feature>
<feature type="transmembrane region" description="Helical" evidence="14">
    <location>
        <begin position="391"/>
        <end position="411"/>
    </location>
</feature>
<dbReference type="EC" id="2.3.2.3" evidence="3 14"/>
<evidence type="ECO:0000313" key="17">
    <source>
        <dbReference type="Proteomes" id="UP001493487"/>
    </source>
</evidence>
<feature type="transmembrane region" description="Helical" evidence="14">
    <location>
        <begin position="58"/>
        <end position="78"/>
    </location>
</feature>
<comment type="catalytic activity">
    <reaction evidence="13 14">
        <text>L-lysyl-tRNA(Lys) + a 1,2-diacyl-sn-glycero-3-phospho-(1'-sn-glycerol) = a 1,2-diacyl-sn-glycero-3-phospho-1'-(3'-O-L-lysyl)-sn-glycerol + tRNA(Lys)</text>
        <dbReference type="Rhea" id="RHEA:10668"/>
        <dbReference type="Rhea" id="RHEA-COMP:9696"/>
        <dbReference type="Rhea" id="RHEA-COMP:9697"/>
        <dbReference type="ChEBI" id="CHEBI:64716"/>
        <dbReference type="ChEBI" id="CHEBI:75792"/>
        <dbReference type="ChEBI" id="CHEBI:78442"/>
        <dbReference type="ChEBI" id="CHEBI:78529"/>
        <dbReference type="EC" id="2.3.2.3"/>
    </reaction>
</comment>
<evidence type="ECO:0000256" key="8">
    <source>
        <dbReference type="ARBA" id="ARBA00022989"/>
    </source>
</evidence>
<dbReference type="InterPro" id="IPR016181">
    <property type="entry name" value="Acyl_CoA_acyltransferase"/>
</dbReference>
<evidence type="ECO:0000256" key="14">
    <source>
        <dbReference type="RuleBase" id="RU363042"/>
    </source>
</evidence>
<evidence type="ECO:0000256" key="6">
    <source>
        <dbReference type="ARBA" id="ARBA00022679"/>
    </source>
</evidence>
<dbReference type="PANTHER" id="PTHR34697:SF2">
    <property type="entry name" value="PHOSPHATIDYLGLYCEROL LYSYLTRANSFERASE"/>
    <property type="match status" value="1"/>
</dbReference>
<dbReference type="InterPro" id="IPR051211">
    <property type="entry name" value="PG_lysyltransferase"/>
</dbReference>
<comment type="caution">
    <text evidence="16">The sequence shown here is derived from an EMBL/GenBank/DDBJ whole genome shotgun (WGS) entry which is preliminary data.</text>
</comment>
<keyword evidence="6 14" id="KW-0808">Transferase</keyword>
<evidence type="ECO:0000256" key="3">
    <source>
        <dbReference type="ARBA" id="ARBA00012014"/>
    </source>
</evidence>
<dbReference type="RefSeq" id="WP_232184275.1">
    <property type="nucleotide sequence ID" value="NZ_JAIOAP010000002.1"/>
</dbReference>
<evidence type="ECO:0000256" key="11">
    <source>
        <dbReference type="ARBA" id="ARBA00023251"/>
    </source>
</evidence>
<feature type="transmembrane region" description="Helical" evidence="14">
    <location>
        <begin position="133"/>
        <end position="154"/>
    </location>
</feature>
<evidence type="ECO:0000256" key="10">
    <source>
        <dbReference type="ARBA" id="ARBA00023136"/>
    </source>
</evidence>
<dbReference type="InterPro" id="IPR024320">
    <property type="entry name" value="LPG_synthase_C"/>
</dbReference>
<feature type="transmembrane region" description="Helical" evidence="14">
    <location>
        <begin position="90"/>
        <end position="113"/>
    </location>
</feature>
<accession>A0ABV1KST7</accession>
<name>A0ABV1KST7_9BACL</name>
<evidence type="ECO:0000256" key="2">
    <source>
        <dbReference type="ARBA" id="ARBA00008627"/>
    </source>
</evidence>
<keyword evidence="5" id="KW-1003">Cell membrane</keyword>
<gene>
    <name evidence="14 16" type="primary">mprF</name>
    <name evidence="16" type="ORF">QJS35_12175</name>
</gene>
<comment type="similarity">
    <text evidence="2 14">Belongs to the LPG synthase family.</text>
</comment>
<feature type="domain" description="Phosphatidylglycerol lysyltransferase C-terminal" evidence="15">
    <location>
        <begin position="558"/>
        <end position="849"/>
    </location>
</feature>
<feature type="transmembrane region" description="Helical" evidence="14">
    <location>
        <begin position="242"/>
        <end position="263"/>
    </location>
</feature>
<evidence type="ECO:0000256" key="12">
    <source>
        <dbReference type="ARBA" id="ARBA00031899"/>
    </source>
</evidence>
<proteinExistence type="inferred from homology"/>
<dbReference type="InterPro" id="IPR022791">
    <property type="entry name" value="L-PG_synthase/AglD"/>
</dbReference>
<evidence type="ECO:0000256" key="5">
    <source>
        <dbReference type="ARBA" id="ARBA00022475"/>
    </source>
</evidence>
<keyword evidence="11 14" id="KW-0046">Antibiotic resistance</keyword>
<comment type="subcellular location">
    <subcellularLocation>
        <location evidence="1 14">Cell membrane</location>
        <topology evidence="1 14">Multi-pass membrane protein</topology>
    </subcellularLocation>
</comment>
<keyword evidence="17" id="KW-1185">Reference proteome</keyword>
<dbReference type="Proteomes" id="UP001493487">
    <property type="component" value="Unassembled WGS sequence"/>
</dbReference>
<evidence type="ECO:0000256" key="7">
    <source>
        <dbReference type="ARBA" id="ARBA00022692"/>
    </source>
</evidence>
<dbReference type="NCBIfam" id="NF033480">
    <property type="entry name" value="bifunc_MprF"/>
    <property type="match status" value="1"/>
</dbReference>
<dbReference type="SUPFAM" id="SSF55729">
    <property type="entry name" value="Acyl-CoA N-acyltransferases (Nat)"/>
    <property type="match status" value="1"/>
</dbReference>
<evidence type="ECO:0000313" key="16">
    <source>
        <dbReference type="EMBL" id="MEQ4483154.1"/>
    </source>
</evidence>
<keyword evidence="9 14" id="KW-0443">Lipid metabolism</keyword>
<feature type="transmembrane region" description="Helical" evidence="14">
    <location>
        <begin position="519"/>
        <end position="536"/>
    </location>
</feature>
<organism evidence="16 17">
    <name type="scientific">Cohnella silvisoli</name>
    <dbReference type="NCBI Taxonomy" id="2873699"/>
    <lineage>
        <taxon>Bacteria</taxon>
        <taxon>Bacillati</taxon>
        <taxon>Bacillota</taxon>
        <taxon>Bacilli</taxon>
        <taxon>Bacillales</taxon>
        <taxon>Paenibacillaceae</taxon>
        <taxon>Cohnella</taxon>
    </lineage>
</organism>